<sequence length="191" mass="22031">IQINGQLVRLVDTPGFDDTNITDTHVLDMIVTWMGVHQAMQDQVRRDLYMRDITEYRMKGSDVGNLRLFRALCGTTGLKNVVIVTIKWNMMTNTMELAENCEKELKADYLKPMLASGAEYARDDGTSQSSQGILRRVRQKNKAFYLDVQREIIDEDKRLSQVEGGKVFQEQLLEARHKYKARLKSLSEELK</sequence>
<reference evidence="1 2" key="1">
    <citation type="submission" date="2016-10" db="EMBL/GenBank/DDBJ databases">
        <title>Draft genome sequence of Coniochaeta ligniaria NRRL30616, a lignocellulolytic fungus for bioabatement of inhibitors in plant biomass hydrolysates.</title>
        <authorList>
            <consortium name="DOE Joint Genome Institute"/>
            <person name="Jimenez D.J."/>
            <person name="Hector R.E."/>
            <person name="Riley R."/>
            <person name="Sun H."/>
            <person name="Grigoriev I.V."/>
            <person name="Van Elsas J.D."/>
            <person name="Nichols N.N."/>
        </authorList>
    </citation>
    <scope>NUCLEOTIDE SEQUENCE [LARGE SCALE GENOMIC DNA]</scope>
    <source>
        <strain evidence="1 2">NRRL 30616</strain>
    </source>
</reference>
<evidence type="ECO:0000313" key="1">
    <source>
        <dbReference type="EMBL" id="OIW25128.1"/>
    </source>
</evidence>
<feature type="non-terminal residue" evidence="1">
    <location>
        <position position="191"/>
    </location>
</feature>
<dbReference type="InParanoid" id="A0A1J7J5P5"/>
<dbReference type="InterPro" id="IPR027417">
    <property type="entry name" value="P-loop_NTPase"/>
</dbReference>
<gene>
    <name evidence="1" type="ORF">CONLIGDRAFT_543566</name>
</gene>
<name>A0A1J7J5P5_9PEZI</name>
<dbReference type="EMBL" id="KV875102">
    <property type="protein sequence ID" value="OIW25128.1"/>
    <property type="molecule type" value="Genomic_DNA"/>
</dbReference>
<keyword evidence="2" id="KW-1185">Reference proteome</keyword>
<dbReference type="AlphaFoldDB" id="A0A1J7J5P5"/>
<dbReference type="OrthoDB" id="8954335at2759"/>
<dbReference type="STRING" id="1408157.A0A1J7J5P5"/>
<dbReference type="Proteomes" id="UP000182658">
    <property type="component" value="Unassembled WGS sequence"/>
</dbReference>
<feature type="non-terminal residue" evidence="1">
    <location>
        <position position="1"/>
    </location>
</feature>
<accession>A0A1J7J5P5</accession>
<dbReference type="SUPFAM" id="SSF52540">
    <property type="entry name" value="P-loop containing nucleoside triphosphate hydrolases"/>
    <property type="match status" value="1"/>
</dbReference>
<organism evidence="1 2">
    <name type="scientific">Coniochaeta ligniaria NRRL 30616</name>
    <dbReference type="NCBI Taxonomy" id="1408157"/>
    <lineage>
        <taxon>Eukaryota</taxon>
        <taxon>Fungi</taxon>
        <taxon>Dikarya</taxon>
        <taxon>Ascomycota</taxon>
        <taxon>Pezizomycotina</taxon>
        <taxon>Sordariomycetes</taxon>
        <taxon>Sordariomycetidae</taxon>
        <taxon>Coniochaetales</taxon>
        <taxon>Coniochaetaceae</taxon>
        <taxon>Coniochaeta</taxon>
    </lineage>
</organism>
<evidence type="ECO:0008006" key="3">
    <source>
        <dbReference type="Google" id="ProtNLM"/>
    </source>
</evidence>
<proteinExistence type="predicted"/>
<evidence type="ECO:0000313" key="2">
    <source>
        <dbReference type="Proteomes" id="UP000182658"/>
    </source>
</evidence>
<protein>
    <recommendedName>
        <fullName evidence="3">G domain-containing protein</fullName>
    </recommendedName>
</protein>
<dbReference type="Gene3D" id="3.40.50.300">
    <property type="entry name" value="P-loop containing nucleotide triphosphate hydrolases"/>
    <property type="match status" value="1"/>
</dbReference>